<gene>
    <name evidence="1" type="primary">LAS1L</name>
</gene>
<reference evidence="1" key="1">
    <citation type="submission" date="2025-08" db="UniProtKB">
        <authorList>
            <consortium name="Ensembl"/>
        </authorList>
    </citation>
    <scope>IDENTIFICATION</scope>
</reference>
<dbReference type="GO" id="GO:0090730">
    <property type="term" value="C:Las1 complex"/>
    <property type="evidence" value="ECO:0007669"/>
    <property type="project" value="InterPro"/>
</dbReference>
<dbReference type="InterPro" id="IPR007174">
    <property type="entry name" value="Las1"/>
</dbReference>
<dbReference type="PANTHER" id="PTHR15002:SF0">
    <property type="entry name" value="RIBOSOMAL BIOGENESIS PROTEIN LAS1L"/>
    <property type="match status" value="1"/>
</dbReference>
<evidence type="ECO:0008006" key="3">
    <source>
        <dbReference type="Google" id="ProtNLM"/>
    </source>
</evidence>
<dbReference type="Pfam" id="PF04031">
    <property type="entry name" value="Las1"/>
    <property type="match status" value="1"/>
</dbReference>
<reference evidence="1" key="2">
    <citation type="submission" date="2025-09" db="UniProtKB">
        <authorList>
            <consortium name="Ensembl"/>
        </authorList>
    </citation>
    <scope>IDENTIFICATION</scope>
</reference>
<evidence type="ECO:0000313" key="2">
    <source>
        <dbReference type="Proteomes" id="UP000694402"/>
    </source>
</evidence>
<dbReference type="GO" id="GO:0030687">
    <property type="term" value="C:preribosome, large subunit precursor"/>
    <property type="evidence" value="ECO:0007669"/>
    <property type="project" value="TreeGrafter"/>
</dbReference>
<dbReference type="PANTHER" id="PTHR15002">
    <property type="entry name" value="RIBOSOMAL BIOGENESIS PROTEIN LAS1L"/>
    <property type="match status" value="1"/>
</dbReference>
<sequence length="545" mass="63416">MKKKTTEKKGHVVAWINKAEWDQVLEYLYSKDCALQKYALHRISAWKGRFVNLITERQQGKIARPLRRLASNLKIPEWIVNLRHDITHRKLPTLKWCRKGCKFVLEWLQQEYWSRQLGSGLAENWESQSEGEDGEDELQRQEDELITRQKEIESYKKARELLISFEKEQFQTFEGFLEEDKQASLWPEPSADMSWILAQIKHFALESSEILIDALIEDGFMVPTIEQLVSLSVDNSDADPTAPHLPRVVLRFWLPLLKDLNSQLFIHLLLEKLFVELQQLSEDNQKHRSFYIAGWISEVILCNSNKNEYHYESKIQRKARLKDKIFMKRIQLRWQQLLAACLNAPCMATPHLLQQILEDMEHPMPLDTRQKLLRLSSIYTQGADSGCDPPMEHSGQPSGIYTLESLHERLRVQSRRQVYMMHPGIVSDSRKALPERTEDFQEHLSPDVLAERAAELRGSPWQVCTDKVQWKNYPLGKVPGQSEDPSCLMVDNFSTIMVFDQQVEMENATQHNAHAGVSMPHRITTDGLLWTHNDISKLKAGLQLF</sequence>
<dbReference type="AlphaFoldDB" id="A0A8C8H119"/>
<dbReference type="Ensembl" id="ENSOTST00005062601.2">
    <property type="protein sequence ID" value="ENSOTSP00005057504.2"/>
    <property type="gene ID" value="ENSOTSG00005027734.2"/>
</dbReference>
<dbReference type="GO" id="GO:0000460">
    <property type="term" value="P:maturation of 5.8S rRNA"/>
    <property type="evidence" value="ECO:0007669"/>
    <property type="project" value="TreeGrafter"/>
</dbReference>
<accession>A0A8C8H119</accession>
<name>A0A8C8H119_ONCTS</name>
<dbReference type="GO" id="GO:0000470">
    <property type="term" value="P:maturation of LSU-rRNA"/>
    <property type="evidence" value="ECO:0007669"/>
    <property type="project" value="TreeGrafter"/>
</dbReference>
<dbReference type="RefSeq" id="XP_024287206.1">
    <property type="nucleotide sequence ID" value="XM_024431438.2"/>
</dbReference>
<organism evidence="1 2">
    <name type="scientific">Oncorhynchus tshawytscha</name>
    <name type="common">Chinook salmon</name>
    <name type="synonym">Salmo tshawytscha</name>
    <dbReference type="NCBI Taxonomy" id="74940"/>
    <lineage>
        <taxon>Eukaryota</taxon>
        <taxon>Metazoa</taxon>
        <taxon>Chordata</taxon>
        <taxon>Craniata</taxon>
        <taxon>Vertebrata</taxon>
        <taxon>Euteleostomi</taxon>
        <taxon>Actinopterygii</taxon>
        <taxon>Neopterygii</taxon>
        <taxon>Teleostei</taxon>
        <taxon>Protacanthopterygii</taxon>
        <taxon>Salmoniformes</taxon>
        <taxon>Salmonidae</taxon>
        <taxon>Salmoninae</taxon>
        <taxon>Oncorhynchus</taxon>
    </lineage>
</organism>
<dbReference type="GeneTree" id="ENSGT00390000014785"/>
<dbReference type="GO" id="GO:0004519">
    <property type="term" value="F:endonuclease activity"/>
    <property type="evidence" value="ECO:0007669"/>
    <property type="project" value="InterPro"/>
</dbReference>
<dbReference type="GeneID" id="112257676"/>
<dbReference type="Proteomes" id="UP000694402">
    <property type="component" value="Unassembled WGS sequence"/>
</dbReference>
<evidence type="ECO:0000313" key="1">
    <source>
        <dbReference type="Ensembl" id="ENSOTSP00005057504.2"/>
    </source>
</evidence>
<proteinExistence type="predicted"/>
<keyword evidence="2" id="KW-1185">Reference proteome</keyword>
<protein>
    <recommendedName>
        <fullName evidence="3">LAS1-like protein</fullName>
    </recommendedName>
</protein>